<protein>
    <submittedName>
        <fullName evidence="4">Type IX secretion system sortase PorU</fullName>
    </submittedName>
</protein>
<evidence type="ECO:0000313" key="4">
    <source>
        <dbReference type="EMBL" id="MQP12063.1"/>
    </source>
</evidence>
<dbReference type="InterPro" id="IPR001769">
    <property type="entry name" value="Gingipain"/>
</dbReference>
<dbReference type="Gene3D" id="2.60.40.4070">
    <property type="match status" value="1"/>
</dbReference>
<feature type="domain" description="Gingipain" evidence="3">
    <location>
        <begin position="433"/>
        <end position="825"/>
    </location>
</feature>
<dbReference type="Proteomes" id="UP000384372">
    <property type="component" value="Unassembled WGS sequence"/>
</dbReference>
<dbReference type="Gene3D" id="3.40.50.10390">
    <property type="entry name" value="Gingipain r, domain 1"/>
    <property type="match status" value="1"/>
</dbReference>
<evidence type="ECO:0000259" key="3">
    <source>
        <dbReference type="Pfam" id="PF01364"/>
    </source>
</evidence>
<evidence type="ECO:0000256" key="1">
    <source>
        <dbReference type="ARBA" id="ARBA00022729"/>
    </source>
</evidence>
<dbReference type="InterPro" id="IPR029030">
    <property type="entry name" value="Caspase-like_dom_sf"/>
</dbReference>
<dbReference type="EMBL" id="VZAD01000066">
    <property type="protein sequence ID" value="MQP12063.1"/>
    <property type="molecule type" value="Genomic_DNA"/>
</dbReference>
<evidence type="ECO:0000313" key="5">
    <source>
        <dbReference type="Proteomes" id="UP000384372"/>
    </source>
</evidence>
<dbReference type="SUPFAM" id="SSF52129">
    <property type="entry name" value="Caspase-like"/>
    <property type="match status" value="1"/>
</dbReference>
<feature type="region of interest" description="Disordered" evidence="2">
    <location>
        <begin position="784"/>
        <end position="809"/>
    </location>
</feature>
<gene>
    <name evidence="4" type="primary">porU</name>
    <name evidence="4" type="ORF">F7D20_08875</name>
</gene>
<comment type="caution">
    <text evidence="4">The sequence shown here is derived from an EMBL/GenBank/DDBJ whole genome shotgun (WGS) entry which is preliminary data.</text>
</comment>
<dbReference type="InterPro" id="IPR029031">
    <property type="entry name" value="Gingipain_N_sf"/>
</dbReference>
<organism evidence="4 5">
    <name type="scientific">Segatella copri</name>
    <dbReference type="NCBI Taxonomy" id="165179"/>
    <lineage>
        <taxon>Bacteria</taxon>
        <taxon>Pseudomonadati</taxon>
        <taxon>Bacteroidota</taxon>
        <taxon>Bacteroidia</taxon>
        <taxon>Bacteroidales</taxon>
        <taxon>Prevotellaceae</taxon>
        <taxon>Segatella</taxon>
    </lineage>
</organism>
<reference evidence="4 5" key="1">
    <citation type="submission" date="2019-09" db="EMBL/GenBank/DDBJ databases">
        <title>Distinct polysaccharide growth profiles of human intestinal Prevotella copri isolates.</title>
        <authorList>
            <person name="Fehlner-Peach H."/>
            <person name="Magnabosco C."/>
            <person name="Raghavan V."/>
            <person name="Scher J.U."/>
            <person name="Tett A."/>
            <person name="Cox L.M."/>
            <person name="Gottsegen C."/>
            <person name="Watters A."/>
            <person name="Wiltshire- Gordon J.D."/>
            <person name="Segata N."/>
            <person name="Bonneau R."/>
            <person name="Littman D.R."/>
        </authorList>
    </citation>
    <scope>NUCLEOTIDE SEQUENCE [LARGE SCALE GENOMIC DNA]</scope>
    <source>
        <strain evidence="5">iAQ1173</strain>
    </source>
</reference>
<dbReference type="OrthoDB" id="9809780at2"/>
<keyword evidence="1" id="KW-0732">Signal</keyword>
<evidence type="ECO:0000256" key="2">
    <source>
        <dbReference type="SAM" id="MobiDB-lite"/>
    </source>
</evidence>
<dbReference type="NCBIfam" id="NF033707">
    <property type="entry name" value="T9SS_sortase"/>
    <property type="match status" value="1"/>
</dbReference>
<accession>A0A6A7WC51</accession>
<dbReference type="AlphaFoldDB" id="A0A6A7WC51"/>
<dbReference type="GO" id="GO:0008234">
    <property type="term" value="F:cysteine-type peptidase activity"/>
    <property type="evidence" value="ECO:0007669"/>
    <property type="project" value="InterPro"/>
</dbReference>
<dbReference type="GO" id="GO:0006508">
    <property type="term" value="P:proteolysis"/>
    <property type="evidence" value="ECO:0007669"/>
    <property type="project" value="InterPro"/>
</dbReference>
<dbReference type="Gene3D" id="3.40.50.1460">
    <property type="match status" value="1"/>
</dbReference>
<dbReference type="Pfam" id="PF01364">
    <property type="entry name" value="Peptidase_C25"/>
    <property type="match status" value="1"/>
</dbReference>
<dbReference type="CDD" id="cd02258">
    <property type="entry name" value="Peptidase_C25_N"/>
    <property type="match status" value="1"/>
</dbReference>
<proteinExistence type="predicted"/>
<sequence>MALLVLALPAKAQQRFFNLTADEVKVDSVLPHFLYSIPLPENYQDSVYTVSVKYPEYMDMTVSDVANYNRISGAALPSQVPLSQNISVSRRKGYLVASFCPLVFRNNKYQMLVSFMLDVKAKAVKNSVLRQRKNDKAYASAADIYAEHSLLASGKWAKIRVSSSGVYQLTDATVRQAGFSNINKVKIYGYGGNLQNEALYANDLARTDDLKEVPQCVVGGKHLFYAKGPVSWTSNSSTVRRRNPYSDYGYYFITQSDEEPATVDSAAFVSSFYPSPDDYHSLYEVDGYSWYNGGRNLFDPTPISVGGSQQVVITNTTGSQKGRLTVNVSAGGNNQIRILLNGKDIGTLNVRILDYCKAGQVGGTYSLDNLRIDAKDTVTIVNVSGETARLDYVSMAWEKAIPLSPLSGKHPTATYVKNITNQDLHADGQADLVIIVPSSGALLKQAQRLKEFHESHDGMRVNIVAADQLYNEFSSGTPDANAYRRYLRMLQDRAATEADMPKYLLLFGDCVWDNRMLTADCKRFDPDDYLLVYESENSFSETTCYAGDSWMGILAEGAGSDARRELQDVGVGRFPVTTVAEAKIMVDKTINYSKNQNGGAWQNTIMFMGDDGNDNIHMQDVDSVANSVGRDYPNFLIKKVMWDAYTRESSATGNTYPEVSKIIRQQQANGALVMDYGGHGNTTLISHESVLGLSDFSESRTSNLPLWVTAACDIMPFDGVTETIGEAAVLNEKGGAVAFYGTARTVFTSANKYINHAFMKRVLSLQDGKPIALGEAHRLAQNDVMLGTNRYPTPTREDPNKTSPEQDNTENHLQYSLLGDPALSLNLPTAQVVVDEIDGVAVGSGTMPTVKAGSVIKMKGHVAGVEGFNGVVTATVRDTQEEITCKLNNTSNDGAEVAFKYLDRTKTLYHGSDSIRNSSFELTFAVPKDINYADGQGMINLYALNTDKTIRANGSCDQFIVGGSAEAKNDSVGPSIYCYLNSPSFVDGGNVNSTPYFVAEIKDKDGINAAGSGIGHDLQLVIDGDMAKTYTLNNNFSYDFGTYTSGSTFYSIPELEEGPHRLQFRAWDIQNNSSTAVLHFNVVKVLRPQLFNIGVTNNPARTSTTFIISHDRMESNMDVVIELFDAAGRQMWRHAESGVSATGNYTVDWDLSVDGGRPLQTGVYLYRVKVSSEGSSYVSKTKKLIVISNR</sequence>
<name>A0A6A7WC51_9BACT</name>
<keyword evidence="5" id="KW-1185">Reference proteome</keyword>